<organism evidence="3 4">
    <name type="scientific">Helcococcus kunzii ATCC 51366</name>
    <dbReference type="NCBI Taxonomy" id="883114"/>
    <lineage>
        <taxon>Bacteria</taxon>
        <taxon>Bacillati</taxon>
        <taxon>Bacillota</taxon>
        <taxon>Tissierellia</taxon>
        <taxon>Tissierellales</taxon>
        <taxon>Peptoniphilaceae</taxon>
        <taxon>Helcococcus</taxon>
    </lineage>
</organism>
<dbReference type="PROSITE" id="PS01123">
    <property type="entry name" value="TNASE_1"/>
    <property type="match status" value="1"/>
</dbReference>
<accession>H3NNK2</accession>
<dbReference type="InterPro" id="IPR016071">
    <property type="entry name" value="Staphylococal_nuclease_OB-fold"/>
</dbReference>
<dbReference type="GeneID" id="96999818"/>
<dbReference type="HOGENOM" id="CLU_639009_0_0_9"/>
<dbReference type="RefSeq" id="WP_005398350.1">
    <property type="nucleotide sequence ID" value="NZ_JH601088.1"/>
</dbReference>
<comment type="caution">
    <text evidence="3">The sequence shown here is derived from an EMBL/GenBank/DDBJ whole genome shotgun (WGS) entry which is preliminary data.</text>
</comment>
<dbReference type="InterPro" id="IPR002071">
    <property type="entry name" value="Thermonucl_AS"/>
</dbReference>
<evidence type="ECO:0000256" key="1">
    <source>
        <dbReference type="SAM" id="Phobius"/>
    </source>
</evidence>
<dbReference type="EMBL" id="AGEI01000021">
    <property type="protein sequence ID" value="EHR33977.1"/>
    <property type="molecule type" value="Genomic_DNA"/>
</dbReference>
<dbReference type="Proteomes" id="UP000004191">
    <property type="component" value="Unassembled WGS sequence"/>
</dbReference>
<feature type="transmembrane region" description="Helical" evidence="1">
    <location>
        <begin position="21"/>
        <end position="39"/>
    </location>
</feature>
<dbReference type="PATRIC" id="fig|883114.3.peg.903"/>
<reference evidence="3 4" key="1">
    <citation type="submission" date="2012-01" db="EMBL/GenBank/DDBJ databases">
        <title>The Genome Sequence of Helcococcus kunzii ATCC 51366.</title>
        <authorList>
            <consortium name="The Broad Institute Genome Sequencing Platform"/>
            <person name="Earl A."/>
            <person name="Ward D."/>
            <person name="Feldgarden M."/>
            <person name="Gevers D."/>
            <person name="Huys G."/>
            <person name="Young S.K."/>
            <person name="Zeng Q."/>
            <person name="Gargeya S."/>
            <person name="Fitzgerald M."/>
            <person name="Haas B."/>
            <person name="Abouelleil A."/>
            <person name="Alvarado L."/>
            <person name="Arachchi H.M."/>
            <person name="Berlin A."/>
            <person name="Chapman S.B."/>
            <person name="Gearin G."/>
            <person name="Goldberg J."/>
            <person name="Griggs A."/>
            <person name="Gujja S."/>
            <person name="Hansen M."/>
            <person name="Heiman D."/>
            <person name="Howarth C."/>
            <person name="Larimer J."/>
            <person name="Lui A."/>
            <person name="MacDonald P.J.P."/>
            <person name="McCowen C."/>
            <person name="Montmayeur A."/>
            <person name="Murphy C."/>
            <person name="Neiman D."/>
            <person name="Pearson M."/>
            <person name="Priest M."/>
            <person name="Roberts A."/>
            <person name="Saif S."/>
            <person name="Shea T."/>
            <person name="Sisk P."/>
            <person name="Stolte C."/>
            <person name="Sykes S."/>
            <person name="Wortman J."/>
            <person name="Nusbaum C."/>
            <person name="Birren B."/>
        </authorList>
    </citation>
    <scope>NUCLEOTIDE SEQUENCE [LARGE SCALE GENOMIC DNA]</scope>
    <source>
        <strain evidence="3 4">ATCC 51366</strain>
    </source>
</reference>
<keyword evidence="1" id="KW-0812">Transmembrane</keyword>
<evidence type="ECO:0000259" key="2">
    <source>
        <dbReference type="PROSITE" id="PS50830"/>
    </source>
</evidence>
<feature type="transmembrane region" description="Helical" evidence="1">
    <location>
        <begin position="70"/>
        <end position="88"/>
    </location>
</feature>
<name>H3NNK2_9FIRM</name>
<dbReference type="Gene3D" id="2.40.50.90">
    <property type="match status" value="1"/>
</dbReference>
<dbReference type="PROSITE" id="PS01284">
    <property type="entry name" value="TNASE_2"/>
    <property type="match status" value="1"/>
</dbReference>
<keyword evidence="4" id="KW-1185">Reference proteome</keyword>
<evidence type="ECO:0000313" key="4">
    <source>
        <dbReference type="Proteomes" id="UP000004191"/>
    </source>
</evidence>
<dbReference type="SMART" id="SM00318">
    <property type="entry name" value="SNc"/>
    <property type="match status" value="1"/>
</dbReference>
<evidence type="ECO:0000313" key="3">
    <source>
        <dbReference type="EMBL" id="EHR33977.1"/>
    </source>
</evidence>
<feature type="transmembrane region" description="Helical" evidence="1">
    <location>
        <begin position="45"/>
        <end position="63"/>
    </location>
</feature>
<dbReference type="eggNOG" id="COG1525">
    <property type="taxonomic scope" value="Bacteria"/>
</dbReference>
<dbReference type="STRING" id="883114.HMPREF9709_00913"/>
<proteinExistence type="predicted"/>
<dbReference type="GO" id="GO:0004518">
    <property type="term" value="F:nuclease activity"/>
    <property type="evidence" value="ECO:0007669"/>
    <property type="project" value="InterPro"/>
</dbReference>
<dbReference type="SUPFAM" id="SSF50199">
    <property type="entry name" value="Staphylococcal nuclease"/>
    <property type="match status" value="1"/>
</dbReference>
<protein>
    <recommendedName>
        <fullName evidence="2">TNase-like domain-containing protein</fullName>
    </recommendedName>
</protein>
<dbReference type="InterPro" id="IPR035437">
    <property type="entry name" value="SNase_OB-fold_sf"/>
</dbReference>
<feature type="domain" description="TNase-like" evidence="2">
    <location>
        <begin position="194"/>
        <end position="327"/>
    </location>
</feature>
<dbReference type="PROSITE" id="PS50830">
    <property type="entry name" value="TNASE_3"/>
    <property type="match status" value="1"/>
</dbReference>
<keyword evidence="1" id="KW-1133">Transmembrane helix</keyword>
<dbReference type="AlphaFoldDB" id="H3NNK2"/>
<keyword evidence="1" id="KW-0472">Membrane</keyword>
<dbReference type="Pfam" id="PF00565">
    <property type="entry name" value="SNase"/>
    <property type="match status" value="1"/>
</dbReference>
<gene>
    <name evidence="3" type="ORF">HMPREF9709_00913</name>
</gene>
<dbReference type="GO" id="GO:0003676">
    <property type="term" value="F:nucleic acid binding"/>
    <property type="evidence" value="ECO:0007669"/>
    <property type="project" value="InterPro"/>
</dbReference>
<sequence length="429" mass="49624">MNIREFIKELIRKIKKKHLNITSILFGLYILSCLVSLISLSNFRARLFLGSVFSVPLILALALKNKKVKILKTLYASAAVFIFSIVFFQSSNEEISKNNLIKNVGVDDKDYDNVSFARISSDSKIEKPEEESLTVKETIKETTQESIEETFKETLKEQPIQDNNTKLAESSKKESSQIKSVIQTLDENKKKENNIKYYEIEKIVDGDTIRIYKDGKVEKIRLLLVDTPESVHSQQYKNVKLGTSAYIFTRDFLQGHKVSLEYDEEKIDRYGRTLAYVYRDDGKSLNKALLQASLAKVVLYEPNDKYYNEYKAIERQVRPKGNGIWANIEAAFPGKPKEVKIKEQKKKVVQNKKVETKQKTENIEHKKQTVDTSSQKALIKGNINRKGEKIYHLPGMRDYDKTKINTSKGERWFRTEQEAINAGWRRAKR</sequence>